<dbReference type="EMBL" id="JBIBDZ010000013">
    <property type="protein sequence ID" value="MFF5923234.1"/>
    <property type="molecule type" value="Genomic_DNA"/>
</dbReference>
<evidence type="ECO:0000256" key="3">
    <source>
        <dbReference type="SAM" id="MobiDB-lite"/>
    </source>
</evidence>
<keyword evidence="2" id="KW-0288">FMN</keyword>
<name>A0ABW6Y0D5_9ACTN</name>
<feature type="domain" description="NADPH-dependent FMN reductase-like" evidence="4">
    <location>
        <begin position="14"/>
        <end position="136"/>
    </location>
</feature>
<reference evidence="5 6" key="1">
    <citation type="submission" date="2024-10" db="EMBL/GenBank/DDBJ databases">
        <title>The Natural Products Discovery Center: Release of the First 8490 Sequenced Strains for Exploring Actinobacteria Biosynthetic Diversity.</title>
        <authorList>
            <person name="Kalkreuter E."/>
            <person name="Kautsar S.A."/>
            <person name="Yang D."/>
            <person name="Bader C.D."/>
            <person name="Teijaro C.N."/>
            <person name="Fluegel L."/>
            <person name="Davis C.M."/>
            <person name="Simpson J.R."/>
            <person name="Lauterbach L."/>
            <person name="Steele A.D."/>
            <person name="Gui C."/>
            <person name="Meng S."/>
            <person name="Li G."/>
            <person name="Viehrig K."/>
            <person name="Ye F."/>
            <person name="Su P."/>
            <person name="Kiefer A.F."/>
            <person name="Nichols A."/>
            <person name="Cepeda A.J."/>
            <person name="Yan W."/>
            <person name="Fan B."/>
            <person name="Jiang Y."/>
            <person name="Adhikari A."/>
            <person name="Zheng C.-J."/>
            <person name="Schuster L."/>
            <person name="Cowan T.M."/>
            <person name="Smanski M.J."/>
            <person name="Chevrette M.G."/>
            <person name="De Carvalho L.P.S."/>
            <person name="Shen B."/>
        </authorList>
    </citation>
    <scope>NUCLEOTIDE SEQUENCE [LARGE SCALE GENOMIC DNA]</scope>
    <source>
        <strain evidence="5 6">NPDC012605</strain>
    </source>
</reference>
<proteinExistence type="predicted"/>
<evidence type="ECO:0000256" key="2">
    <source>
        <dbReference type="ARBA" id="ARBA00022643"/>
    </source>
</evidence>
<feature type="region of interest" description="Disordered" evidence="3">
    <location>
        <begin position="197"/>
        <end position="216"/>
    </location>
</feature>
<evidence type="ECO:0000256" key="1">
    <source>
        <dbReference type="ARBA" id="ARBA00022630"/>
    </source>
</evidence>
<dbReference type="PANTHER" id="PTHR43278:SF4">
    <property type="entry name" value="NAD(P)H-DEPENDENT FMN-CONTAINING OXIDOREDUCTASE YWQN-RELATED"/>
    <property type="match status" value="1"/>
</dbReference>
<dbReference type="Pfam" id="PF03358">
    <property type="entry name" value="FMN_red"/>
    <property type="match status" value="1"/>
</dbReference>
<dbReference type="Gene3D" id="3.40.50.360">
    <property type="match status" value="1"/>
</dbReference>
<sequence length="216" mass="23676">MTNHSPLSADRSFLFVLGSSRADGNTEILARAAAEALPGGIPQRWIDLNTLPLPDFQDGRHEEGDWPVSEAERTLREATMEATDIVIASPLYWYTLSAQTKRYLDYWSGWLGVPGLDFKQRMAGRTLWAVAAMADDDEAVADGMATTLNNTAAYLRMRFGGVLLGNGSRPGQVRGDERALIRAKTYFESATPRARFPHEKQTGLAERAAETVGATA</sequence>
<organism evidence="5 6">
    <name type="scientific">Streptomyces flavochromogenes</name>
    <dbReference type="NCBI Taxonomy" id="68199"/>
    <lineage>
        <taxon>Bacteria</taxon>
        <taxon>Bacillati</taxon>
        <taxon>Actinomycetota</taxon>
        <taxon>Actinomycetes</taxon>
        <taxon>Kitasatosporales</taxon>
        <taxon>Streptomycetaceae</taxon>
        <taxon>Streptomyces</taxon>
    </lineage>
</organism>
<dbReference type="InterPro" id="IPR029039">
    <property type="entry name" value="Flavoprotein-like_sf"/>
</dbReference>
<dbReference type="InterPro" id="IPR051796">
    <property type="entry name" value="ISF_SsuE-like"/>
</dbReference>
<accession>A0ABW6Y0D5</accession>
<keyword evidence="6" id="KW-1185">Reference proteome</keyword>
<keyword evidence="1" id="KW-0285">Flavoprotein</keyword>
<dbReference type="InterPro" id="IPR005025">
    <property type="entry name" value="FMN_Rdtase-like_dom"/>
</dbReference>
<comment type="caution">
    <text evidence="5">The sequence shown here is derived from an EMBL/GenBank/DDBJ whole genome shotgun (WGS) entry which is preliminary data.</text>
</comment>
<evidence type="ECO:0000259" key="4">
    <source>
        <dbReference type="Pfam" id="PF03358"/>
    </source>
</evidence>
<dbReference type="RefSeq" id="WP_388310736.1">
    <property type="nucleotide sequence ID" value="NZ_JBIBDZ010000013.1"/>
</dbReference>
<dbReference type="PANTHER" id="PTHR43278">
    <property type="entry name" value="NAD(P)H-DEPENDENT FMN-CONTAINING OXIDOREDUCTASE YWQN-RELATED"/>
    <property type="match status" value="1"/>
</dbReference>
<dbReference type="SUPFAM" id="SSF52218">
    <property type="entry name" value="Flavoproteins"/>
    <property type="match status" value="1"/>
</dbReference>
<evidence type="ECO:0000313" key="5">
    <source>
        <dbReference type="EMBL" id="MFF5923234.1"/>
    </source>
</evidence>
<evidence type="ECO:0000313" key="6">
    <source>
        <dbReference type="Proteomes" id="UP001602370"/>
    </source>
</evidence>
<protein>
    <submittedName>
        <fullName evidence="5">Flavodoxin family protein</fullName>
    </submittedName>
</protein>
<gene>
    <name evidence="5" type="ORF">ACFY8C_33680</name>
</gene>
<dbReference type="Proteomes" id="UP001602370">
    <property type="component" value="Unassembled WGS sequence"/>
</dbReference>